<gene>
    <name evidence="1" type="ORF">S06H3_62940</name>
</gene>
<dbReference type="EMBL" id="BARV01041636">
    <property type="protein sequence ID" value="GAI52596.1"/>
    <property type="molecule type" value="Genomic_DNA"/>
</dbReference>
<protein>
    <submittedName>
        <fullName evidence="1">Uncharacterized protein</fullName>
    </submittedName>
</protein>
<evidence type="ECO:0000313" key="1">
    <source>
        <dbReference type="EMBL" id="GAI52596.1"/>
    </source>
</evidence>
<reference evidence="1" key="1">
    <citation type="journal article" date="2014" name="Front. Microbiol.">
        <title>High frequency of phylogenetically diverse reductive dehalogenase-homologous genes in deep subseafloor sedimentary metagenomes.</title>
        <authorList>
            <person name="Kawai M."/>
            <person name="Futagami T."/>
            <person name="Toyoda A."/>
            <person name="Takaki Y."/>
            <person name="Nishi S."/>
            <person name="Hori S."/>
            <person name="Arai W."/>
            <person name="Tsubouchi T."/>
            <person name="Morono Y."/>
            <person name="Uchiyama I."/>
            <person name="Ito T."/>
            <person name="Fujiyama A."/>
            <person name="Inagaki F."/>
            <person name="Takami H."/>
        </authorList>
    </citation>
    <scope>NUCLEOTIDE SEQUENCE</scope>
    <source>
        <strain evidence="1">Expedition CK06-06</strain>
    </source>
</reference>
<accession>X1QCR4</accession>
<sequence>MDNIFAFEAKDRGSNPLEGTRRKVNEIINLKIINKRNKK</sequence>
<organism evidence="1">
    <name type="scientific">marine sediment metagenome</name>
    <dbReference type="NCBI Taxonomy" id="412755"/>
    <lineage>
        <taxon>unclassified sequences</taxon>
        <taxon>metagenomes</taxon>
        <taxon>ecological metagenomes</taxon>
    </lineage>
</organism>
<comment type="caution">
    <text evidence="1">The sequence shown here is derived from an EMBL/GenBank/DDBJ whole genome shotgun (WGS) entry which is preliminary data.</text>
</comment>
<name>X1QCR4_9ZZZZ</name>
<proteinExistence type="predicted"/>
<dbReference type="AlphaFoldDB" id="X1QCR4"/>